<dbReference type="PANTHER" id="PTHR43065">
    <property type="entry name" value="SENSOR HISTIDINE KINASE"/>
    <property type="match status" value="1"/>
</dbReference>
<dbReference type="EC" id="2.7.13.3" evidence="2"/>
<dbReference type="SUPFAM" id="SSF47384">
    <property type="entry name" value="Homodimeric domain of signal transducing histidine kinase"/>
    <property type="match status" value="1"/>
</dbReference>
<dbReference type="GO" id="GO:0000155">
    <property type="term" value="F:phosphorelay sensor kinase activity"/>
    <property type="evidence" value="ECO:0007669"/>
    <property type="project" value="InterPro"/>
</dbReference>
<dbReference type="Proteomes" id="UP000194003">
    <property type="component" value="Unassembled WGS sequence"/>
</dbReference>
<evidence type="ECO:0000256" key="3">
    <source>
        <dbReference type="ARBA" id="ARBA00022553"/>
    </source>
</evidence>
<dbReference type="Gene3D" id="3.30.450.40">
    <property type="match status" value="1"/>
</dbReference>
<dbReference type="InterPro" id="IPR004358">
    <property type="entry name" value="Sig_transdc_His_kin-like_C"/>
</dbReference>
<dbReference type="InterPro" id="IPR036097">
    <property type="entry name" value="HisK_dim/P_sf"/>
</dbReference>
<keyword evidence="9" id="KW-1185">Reference proteome</keyword>
<evidence type="ECO:0000256" key="6">
    <source>
        <dbReference type="SAM" id="Phobius"/>
    </source>
</evidence>
<dbReference type="InterPro" id="IPR003594">
    <property type="entry name" value="HATPase_dom"/>
</dbReference>
<organism evidence="8 9">
    <name type="scientific">Magnetofaba australis IT-1</name>
    <dbReference type="NCBI Taxonomy" id="1434232"/>
    <lineage>
        <taxon>Bacteria</taxon>
        <taxon>Pseudomonadati</taxon>
        <taxon>Pseudomonadota</taxon>
        <taxon>Magnetococcia</taxon>
        <taxon>Magnetococcales</taxon>
        <taxon>Magnetococcaceae</taxon>
        <taxon>Magnetofaba</taxon>
    </lineage>
</organism>
<dbReference type="InterPro" id="IPR036890">
    <property type="entry name" value="HATPase_C_sf"/>
</dbReference>
<evidence type="ECO:0000256" key="1">
    <source>
        <dbReference type="ARBA" id="ARBA00000085"/>
    </source>
</evidence>
<keyword evidence="6" id="KW-0472">Membrane</keyword>
<comment type="caution">
    <text evidence="8">The sequence shown here is derived from an EMBL/GenBank/DDBJ whole genome shotgun (WGS) entry which is preliminary data.</text>
</comment>
<accession>A0A1Y2K279</accession>
<reference evidence="8 9" key="1">
    <citation type="journal article" date="2016" name="BMC Genomics">
        <title>Combined genomic and structural analyses of a cultured magnetotactic bacterium reveals its niche adaptation to a dynamic environment.</title>
        <authorList>
            <person name="Araujo A.C."/>
            <person name="Morillo V."/>
            <person name="Cypriano J."/>
            <person name="Teixeira L.C."/>
            <person name="Leao P."/>
            <person name="Lyra S."/>
            <person name="Almeida L.G."/>
            <person name="Bazylinski D.A."/>
            <person name="Vasconcellos A.T."/>
            <person name="Abreu F."/>
            <person name="Lins U."/>
        </authorList>
    </citation>
    <scope>NUCLEOTIDE SEQUENCE [LARGE SCALE GENOMIC DNA]</scope>
    <source>
        <strain evidence="8 9">IT-1</strain>
    </source>
</reference>
<dbReference type="Gene3D" id="1.10.287.130">
    <property type="match status" value="1"/>
</dbReference>
<keyword evidence="6" id="KW-0812">Transmembrane</keyword>
<dbReference type="SUPFAM" id="SSF55874">
    <property type="entry name" value="ATPase domain of HSP90 chaperone/DNA topoisomerase II/histidine kinase"/>
    <property type="match status" value="1"/>
</dbReference>
<evidence type="ECO:0000256" key="5">
    <source>
        <dbReference type="SAM" id="MobiDB-lite"/>
    </source>
</evidence>
<dbReference type="PROSITE" id="PS50109">
    <property type="entry name" value="HIS_KIN"/>
    <property type="match status" value="1"/>
</dbReference>
<comment type="catalytic activity">
    <reaction evidence="1">
        <text>ATP + protein L-histidine = ADP + protein N-phospho-L-histidine.</text>
        <dbReference type="EC" id="2.7.13.3"/>
    </reaction>
</comment>
<evidence type="ECO:0000259" key="7">
    <source>
        <dbReference type="PROSITE" id="PS50109"/>
    </source>
</evidence>
<dbReference type="EMBL" id="LVJN01000020">
    <property type="protein sequence ID" value="OSM02140.1"/>
    <property type="molecule type" value="Genomic_DNA"/>
</dbReference>
<keyword evidence="6" id="KW-1133">Transmembrane helix</keyword>
<feature type="coiled-coil region" evidence="4">
    <location>
        <begin position="420"/>
        <end position="454"/>
    </location>
</feature>
<feature type="region of interest" description="Disordered" evidence="5">
    <location>
        <begin position="1"/>
        <end position="24"/>
    </location>
</feature>
<dbReference type="InterPro" id="IPR003018">
    <property type="entry name" value="GAF"/>
</dbReference>
<dbReference type="SMART" id="SM00387">
    <property type="entry name" value="HATPase_c"/>
    <property type="match status" value="1"/>
</dbReference>
<name>A0A1Y2K279_9PROT</name>
<feature type="transmembrane region" description="Helical" evidence="6">
    <location>
        <begin position="175"/>
        <end position="196"/>
    </location>
</feature>
<proteinExistence type="predicted"/>
<dbReference type="Pfam" id="PF02518">
    <property type="entry name" value="HATPase_c"/>
    <property type="match status" value="1"/>
</dbReference>
<evidence type="ECO:0000313" key="9">
    <source>
        <dbReference type="Proteomes" id="UP000194003"/>
    </source>
</evidence>
<dbReference type="Gene3D" id="3.30.565.10">
    <property type="entry name" value="Histidine kinase-like ATPase, C-terminal domain"/>
    <property type="match status" value="1"/>
</dbReference>
<feature type="domain" description="Histidine kinase" evidence="7">
    <location>
        <begin position="463"/>
        <end position="696"/>
    </location>
</feature>
<dbReference type="PRINTS" id="PR00344">
    <property type="entry name" value="BCTRLSENSOR"/>
</dbReference>
<dbReference type="Pfam" id="PF13185">
    <property type="entry name" value="GAF_2"/>
    <property type="match status" value="1"/>
</dbReference>
<dbReference type="InterPro" id="IPR003661">
    <property type="entry name" value="HisK_dim/P_dom"/>
</dbReference>
<dbReference type="SMART" id="SM00065">
    <property type="entry name" value="GAF"/>
    <property type="match status" value="1"/>
</dbReference>
<dbReference type="SUPFAM" id="SSF55781">
    <property type="entry name" value="GAF domain-like"/>
    <property type="match status" value="1"/>
</dbReference>
<evidence type="ECO:0000256" key="2">
    <source>
        <dbReference type="ARBA" id="ARBA00012438"/>
    </source>
</evidence>
<feature type="transmembrane region" description="Helical" evidence="6">
    <location>
        <begin position="42"/>
        <end position="64"/>
    </location>
</feature>
<keyword evidence="3" id="KW-0597">Phosphoprotein</keyword>
<gene>
    <name evidence="8" type="ORF">MAIT1_02234</name>
</gene>
<dbReference type="PANTHER" id="PTHR43065:SF47">
    <property type="match status" value="1"/>
</dbReference>
<dbReference type="InterPro" id="IPR029016">
    <property type="entry name" value="GAF-like_dom_sf"/>
</dbReference>
<dbReference type="STRING" id="1434232.MAIT1_02234"/>
<evidence type="ECO:0000256" key="4">
    <source>
        <dbReference type="SAM" id="Coils"/>
    </source>
</evidence>
<evidence type="ECO:0000313" key="8">
    <source>
        <dbReference type="EMBL" id="OSM02140.1"/>
    </source>
</evidence>
<sequence length="700" mass="78301">MGMLFRPKRQESHSNMTPPTEATLPQIKPKGWGLLVRDQQELIAWAAHILLMTLFCAFLVGFFSQQQSQWMTERRTAAASEAQLARFIIEQSLNRGDYASLPPLIQAWAVQRPDIAELTVTASNGARLASHHRDVGAHPLLTVRQEAHYSFRGAASITLRLDISRIDEQANALRWQLIAAFGVILFGSTTLLHLLLQRRRHVLSLAEQSRHLNETNHSLSEEIAQRARAEQERQRADRNWKALSRCGEAMIRATNEEELLTEVCRIIVDVANYRMAWVGYGDESDGERRILPKAKWGHEMGYLREVTVGWGDNALGNGPGGTAYREGRTVAVLDTQKDPDFAPWRAEALKRGYHAVLGLPLKEAGHTFGVLMINSAHPAPFGVEERQLLEDLAGDLAFGIVALRESTRVREAERSLLRSNEELEERVASRTRQLSDSLERLQRTQAQLVDAERIASLGNLVAGVAHEINTPLGVGVTALSHLQNLNTEARDAMAQGNLKKSHLTRYFEDADMMLHSLDRSLRRSSQLVRNFKLVSTDTGETEAKEINLHDFLAEFADTARRQCKKTGVVITVECPEDLLITSFPNSLTHVLTNLHINAMEHGFEGRESGEILLRAHRDNPEAPLTLLFQDNGRGMSEEQVRQIFEPFYTTKRHLGGTGLGMMAVYNIVTHLLGGSIHCHSAPDQGAQFLITLTPKETVQT</sequence>
<dbReference type="CDD" id="cd00075">
    <property type="entry name" value="HATPase"/>
    <property type="match status" value="1"/>
</dbReference>
<protein>
    <recommendedName>
        <fullName evidence="2">histidine kinase</fullName>
        <ecNumber evidence="2">2.7.13.3</ecNumber>
    </recommendedName>
</protein>
<dbReference type="CDD" id="cd00082">
    <property type="entry name" value="HisKA"/>
    <property type="match status" value="1"/>
</dbReference>
<feature type="coiled-coil region" evidence="4">
    <location>
        <begin position="212"/>
        <end position="239"/>
    </location>
</feature>
<keyword evidence="4" id="KW-0175">Coiled coil</keyword>
<dbReference type="InterPro" id="IPR005467">
    <property type="entry name" value="His_kinase_dom"/>
</dbReference>
<dbReference type="AlphaFoldDB" id="A0A1Y2K279"/>